<dbReference type="EMBL" id="KV454476">
    <property type="protein sequence ID" value="ODV63203.1"/>
    <property type="molecule type" value="Genomic_DNA"/>
</dbReference>
<dbReference type="AlphaFoldDB" id="A0A1D2VNM4"/>
<dbReference type="RefSeq" id="XP_020049510.1">
    <property type="nucleotide sequence ID" value="XM_020194413.1"/>
</dbReference>
<dbReference type="Proteomes" id="UP000095038">
    <property type="component" value="Unassembled WGS sequence"/>
</dbReference>
<evidence type="ECO:0000313" key="2">
    <source>
        <dbReference type="Proteomes" id="UP000095038"/>
    </source>
</evidence>
<organism evidence="1 2">
    <name type="scientific">Ascoidea rubescens DSM 1968</name>
    <dbReference type="NCBI Taxonomy" id="1344418"/>
    <lineage>
        <taxon>Eukaryota</taxon>
        <taxon>Fungi</taxon>
        <taxon>Dikarya</taxon>
        <taxon>Ascomycota</taxon>
        <taxon>Saccharomycotina</taxon>
        <taxon>Saccharomycetes</taxon>
        <taxon>Ascoideaceae</taxon>
        <taxon>Ascoidea</taxon>
    </lineage>
</organism>
<accession>A0A1D2VNM4</accession>
<proteinExistence type="predicted"/>
<dbReference type="InParanoid" id="A0A1D2VNM4"/>
<evidence type="ECO:0000313" key="1">
    <source>
        <dbReference type="EMBL" id="ODV63203.1"/>
    </source>
</evidence>
<protein>
    <submittedName>
        <fullName evidence="1">Uncharacterized protein</fullName>
    </submittedName>
</protein>
<keyword evidence="2" id="KW-1185">Reference proteome</keyword>
<gene>
    <name evidence="1" type="ORF">ASCRUDRAFT_79738</name>
</gene>
<dbReference type="GeneID" id="30968049"/>
<reference evidence="2" key="1">
    <citation type="submission" date="2016-05" db="EMBL/GenBank/DDBJ databases">
        <title>Comparative genomics of biotechnologically important yeasts.</title>
        <authorList>
            <consortium name="DOE Joint Genome Institute"/>
            <person name="Riley R."/>
            <person name="Haridas S."/>
            <person name="Wolfe K.H."/>
            <person name="Lopes M.R."/>
            <person name="Hittinger C.T."/>
            <person name="Goker M."/>
            <person name="Salamov A."/>
            <person name="Wisecaver J."/>
            <person name="Long T.M."/>
            <person name="Aerts A.L."/>
            <person name="Barry K."/>
            <person name="Choi C."/>
            <person name="Clum A."/>
            <person name="Coughlan A.Y."/>
            <person name="Deshpande S."/>
            <person name="Douglass A.P."/>
            <person name="Hanson S.J."/>
            <person name="Klenk H.-P."/>
            <person name="Labutti K."/>
            <person name="Lapidus A."/>
            <person name="Lindquist E."/>
            <person name="Lipzen A."/>
            <person name="Meier-Kolthoff J.P."/>
            <person name="Ohm R.A."/>
            <person name="Otillar R.P."/>
            <person name="Pangilinan J."/>
            <person name="Peng Y."/>
            <person name="Rokas A."/>
            <person name="Rosa C.A."/>
            <person name="Scheuner C."/>
            <person name="Sibirny A.A."/>
            <person name="Slot J.C."/>
            <person name="Stielow J.B."/>
            <person name="Sun H."/>
            <person name="Kurtzman C.P."/>
            <person name="Blackwell M."/>
            <person name="Grigoriev I.V."/>
            <person name="Jeffries T.W."/>
        </authorList>
    </citation>
    <scope>NUCLEOTIDE SEQUENCE [LARGE SCALE GENOMIC DNA]</scope>
    <source>
        <strain evidence="2">DSM 1968</strain>
    </source>
</reference>
<name>A0A1D2VNM4_9ASCO</name>
<sequence length="97" mass="11472">MRPCLKCTIYDCTFWGDPFVARFSTSVRLDNHSRAHCSCSFEKANWILPDASLMLFPSVIHDNPKPNANIQESWKERPERSDENLRFQRFLFPKQHN</sequence>